<keyword evidence="8 9" id="KW-0067">ATP-binding</keyword>
<keyword evidence="5 9" id="KW-0808">Transferase</keyword>
<dbReference type="PANTHER" id="PTHR14456">
    <property type="entry name" value="INOSITOL POLYPHOSPHATE KINASE 1"/>
    <property type="match status" value="1"/>
</dbReference>
<evidence type="ECO:0000256" key="5">
    <source>
        <dbReference type="ARBA" id="ARBA00022679"/>
    </source>
</evidence>
<dbReference type="GO" id="GO:0032958">
    <property type="term" value="P:inositol phosphate biosynthetic process"/>
    <property type="evidence" value="ECO:0007669"/>
    <property type="project" value="EnsemblFungi"/>
</dbReference>
<keyword evidence="6 9" id="KW-0547">Nucleotide-binding</keyword>
<dbReference type="FunCoup" id="H2B1S8">
    <property type="interactions" value="48"/>
</dbReference>
<dbReference type="eggNOG" id="ENOG502S05I">
    <property type="taxonomic scope" value="Eukaryota"/>
</dbReference>
<proteinExistence type="inferred from homology"/>
<dbReference type="HOGENOM" id="CLU_046294_1_0_1"/>
<keyword evidence="11" id="KW-1185">Reference proteome</keyword>
<evidence type="ECO:0000313" key="11">
    <source>
        <dbReference type="Proteomes" id="UP000005220"/>
    </source>
</evidence>
<evidence type="ECO:0000256" key="6">
    <source>
        <dbReference type="ARBA" id="ARBA00022741"/>
    </source>
</evidence>
<dbReference type="EMBL" id="HE650831">
    <property type="protein sequence ID" value="CCF60578.1"/>
    <property type="molecule type" value="Genomic_DNA"/>
</dbReference>
<comment type="domain">
    <text evidence="9">The EXKPK motif is conserved in inositol-pentakisphosphate 2-kinases of both family 1 and 2.</text>
</comment>
<comment type="catalytic activity">
    <reaction evidence="9">
        <text>1D-myo-inositol 1,3,4,5,6-pentakisphosphate + ATP = 1D-myo-inositol hexakisphosphate + ADP + H(+)</text>
        <dbReference type="Rhea" id="RHEA:20313"/>
        <dbReference type="ChEBI" id="CHEBI:15378"/>
        <dbReference type="ChEBI" id="CHEBI:30616"/>
        <dbReference type="ChEBI" id="CHEBI:57733"/>
        <dbReference type="ChEBI" id="CHEBI:58130"/>
        <dbReference type="ChEBI" id="CHEBI:456216"/>
        <dbReference type="EC" id="2.7.1.158"/>
    </reaction>
</comment>
<dbReference type="Proteomes" id="UP000005220">
    <property type="component" value="Chromosome 11"/>
</dbReference>
<evidence type="ECO:0000256" key="3">
    <source>
        <dbReference type="ARBA" id="ARBA00012023"/>
    </source>
</evidence>
<evidence type="ECO:0000256" key="9">
    <source>
        <dbReference type="RuleBase" id="RU364126"/>
    </source>
</evidence>
<evidence type="ECO:0000256" key="8">
    <source>
        <dbReference type="ARBA" id="ARBA00022840"/>
    </source>
</evidence>
<evidence type="ECO:0000256" key="2">
    <source>
        <dbReference type="ARBA" id="ARBA00008305"/>
    </source>
</evidence>
<dbReference type="GO" id="GO:0005634">
    <property type="term" value="C:nucleus"/>
    <property type="evidence" value="ECO:0007669"/>
    <property type="project" value="EnsemblFungi"/>
</dbReference>
<gene>
    <name evidence="10" type="primary">KAFR0K02240</name>
    <name evidence="10" type="ORF">KAFR_0K02240</name>
</gene>
<sequence length="284" mass="33690">MHIVGKGGANILLDYDDPVYLYRCCVKFPESVKLNNRYVNENYKFIREKVLPLLGDYVCPMEQCSIPLGNIYPVYSQYVNDTEADMTSRVEVLKIPNLRPSSRFTMILKSDHLTKIYSNDTRTNILLEIKPKWLHNPYHYCRNCTHNDFKGREIKYCYSRLLNDPTHLYDILMDVTSSLPRNFVDVMLEYLRNDSNILRRLHDIQKSLSRKELRYEIDCIAAVTEDLQLLMTLRDVTCFIEWDVLTTDLKINVVDVDLKLKDKWTHWNKTNKSLDTHQEKHYHD</sequence>
<dbReference type="OrthoDB" id="272370at2759"/>
<dbReference type="RefSeq" id="XP_003959713.1">
    <property type="nucleotide sequence ID" value="XM_003959664.1"/>
</dbReference>
<dbReference type="GO" id="GO:0035299">
    <property type="term" value="F:inositol-1,3,4,5,6-pentakisphosphate 2-kinase activity"/>
    <property type="evidence" value="ECO:0007669"/>
    <property type="project" value="UniProtKB-EC"/>
</dbReference>
<reference evidence="10 11" key="1">
    <citation type="journal article" date="2011" name="Proc. Natl. Acad. Sci. U.S.A.">
        <title>Evolutionary erosion of yeast sex chromosomes by mating-type switching accidents.</title>
        <authorList>
            <person name="Gordon J.L."/>
            <person name="Armisen D."/>
            <person name="Proux-Wera E."/>
            <person name="Oheigeartaigh S.S."/>
            <person name="Byrne K.P."/>
            <person name="Wolfe K.H."/>
        </authorList>
    </citation>
    <scope>NUCLEOTIDE SEQUENCE [LARGE SCALE GENOMIC DNA]</scope>
    <source>
        <strain evidence="11">ATCC 22294 / BCRC 22015 / CBS 2517 / CECT 1963 / NBRC 1671 / NRRL Y-8276</strain>
    </source>
</reference>
<accession>H2B1S8</accession>
<dbReference type="STRING" id="1071382.H2B1S8"/>
<comment type="function">
    <text evidence="1">Has kinase activity and phosphorylates inositol-1,3,4,5,6-pentakisphosphate (Ins(1,3,4,5,6)P5) to produce 1,2,3,4,5,6-hexakisphosphate (InsP6), also known as phytate.</text>
</comment>
<dbReference type="KEGG" id="kaf:KAFR_0K02240"/>
<dbReference type="GO" id="GO:0070481">
    <property type="term" value="P:nuclear-transcribed mRNA catabolic process, non-stop decay"/>
    <property type="evidence" value="ECO:0007669"/>
    <property type="project" value="EnsemblFungi"/>
</dbReference>
<evidence type="ECO:0000256" key="1">
    <source>
        <dbReference type="ARBA" id="ARBA00003979"/>
    </source>
</evidence>
<dbReference type="GeneID" id="13886767"/>
<organism evidence="10 11">
    <name type="scientific">Kazachstania africana (strain ATCC 22294 / BCRC 22015 / CBS 2517 / CECT 1963 / NBRC 1671 / NRRL Y-8276)</name>
    <name type="common">Yeast</name>
    <name type="synonym">Kluyveromyces africanus</name>
    <dbReference type="NCBI Taxonomy" id="1071382"/>
    <lineage>
        <taxon>Eukaryota</taxon>
        <taxon>Fungi</taxon>
        <taxon>Dikarya</taxon>
        <taxon>Ascomycota</taxon>
        <taxon>Saccharomycotina</taxon>
        <taxon>Saccharomycetes</taxon>
        <taxon>Saccharomycetales</taxon>
        <taxon>Saccharomycetaceae</taxon>
        <taxon>Kazachstania</taxon>
    </lineage>
</organism>
<evidence type="ECO:0000256" key="4">
    <source>
        <dbReference type="ARBA" id="ARBA00014846"/>
    </source>
</evidence>
<protein>
    <recommendedName>
        <fullName evidence="4 9">Inositol-pentakisphosphate 2-kinase</fullName>
        <ecNumber evidence="3 9">2.7.1.158</ecNumber>
    </recommendedName>
</protein>
<dbReference type="EC" id="2.7.1.158" evidence="3 9"/>
<evidence type="ECO:0000313" key="10">
    <source>
        <dbReference type="EMBL" id="CCF60578.1"/>
    </source>
</evidence>
<dbReference type="PANTHER" id="PTHR14456:SF2">
    <property type="entry name" value="INOSITOL-PENTAKISPHOSPHATE 2-KINASE"/>
    <property type="match status" value="1"/>
</dbReference>
<comment type="function">
    <text evidence="9">Phosphorylates Ins(1,3,4,5,6)P5 at position 2 to form Ins(1,2,3,4,5,6)P6 (InsP6 or phytate).</text>
</comment>
<evidence type="ECO:0000256" key="7">
    <source>
        <dbReference type="ARBA" id="ARBA00022777"/>
    </source>
</evidence>
<dbReference type="InParanoid" id="H2B1S8"/>
<dbReference type="Pfam" id="PF06090">
    <property type="entry name" value="Ins_P5_2-kin"/>
    <property type="match status" value="1"/>
</dbReference>
<dbReference type="GO" id="GO:0005524">
    <property type="term" value="F:ATP binding"/>
    <property type="evidence" value="ECO:0007669"/>
    <property type="project" value="UniProtKB-KW"/>
</dbReference>
<name>H2B1S8_KAZAF</name>
<dbReference type="AlphaFoldDB" id="H2B1S8"/>
<comment type="similarity">
    <text evidence="2">Belongs to the IPK1 type 1 family.</text>
</comment>
<dbReference type="InterPro" id="IPR009286">
    <property type="entry name" value="Ins_P5_2-kin"/>
</dbReference>
<keyword evidence="7 9" id="KW-0418">Kinase</keyword>